<sequence length="242" mass="27770">MTLESIFKLQQAPVSFIPHAAVQREIILSEALSKSSEQDEQIQRTGSRLADSVTRWTLPLYLRTNVKIQSQWPGLYQCESKDDGSQPTSDKWTWAYWMLHRHPEVERVAMVDAATVTLNQNPFPEMDADCLYVADELNELEDLQLLTQTIPEVNSFIVHNSRLQTLNPAVIAGERGIVLELLSGLITLKRTMTADQINNLTDLSLFNYVLYRYFTQRLGHGRLVTSIMSFNQHETNAWFKLQ</sequence>
<reference evidence="1 2" key="1">
    <citation type="journal article" date="2018" name="Int. J. Syst. Evol. Microbiol.">
        <title>Lactobacillus bambusae sp. nov., isolated from a traditional fermented Ma-bamboo shoots of Taiwan.</title>
        <authorList>
            <person name="Wang L.-T."/>
        </authorList>
    </citation>
    <scope>NUCLEOTIDE SEQUENCE [LARGE SCALE GENOMIC DNA]</scope>
    <source>
        <strain evidence="1 2">BS-W1</strain>
    </source>
</reference>
<keyword evidence="2" id="KW-1185">Reference proteome</keyword>
<gene>
    <name evidence="1" type="ORF">DCM90_02890</name>
</gene>
<protein>
    <submittedName>
        <fullName evidence="1">Uncharacterized protein</fullName>
    </submittedName>
</protein>
<dbReference type="AlphaFoldDB" id="A0A2V1N0L8"/>
<dbReference type="Proteomes" id="UP000245080">
    <property type="component" value="Unassembled WGS sequence"/>
</dbReference>
<name>A0A2V1N0L8_9LACO</name>
<comment type="caution">
    <text evidence="1">The sequence shown here is derived from an EMBL/GenBank/DDBJ whole genome shotgun (WGS) entry which is preliminary data.</text>
</comment>
<proteinExistence type="predicted"/>
<organism evidence="1 2">
    <name type="scientific">Levilactobacillus bambusae</name>
    <dbReference type="NCBI Taxonomy" id="2024736"/>
    <lineage>
        <taxon>Bacteria</taxon>
        <taxon>Bacillati</taxon>
        <taxon>Bacillota</taxon>
        <taxon>Bacilli</taxon>
        <taxon>Lactobacillales</taxon>
        <taxon>Lactobacillaceae</taxon>
        <taxon>Levilactobacillus</taxon>
    </lineage>
</organism>
<evidence type="ECO:0000313" key="2">
    <source>
        <dbReference type="Proteomes" id="UP000245080"/>
    </source>
</evidence>
<dbReference type="EMBL" id="QCXQ01000002">
    <property type="protein sequence ID" value="PWF99915.1"/>
    <property type="molecule type" value="Genomic_DNA"/>
</dbReference>
<evidence type="ECO:0000313" key="1">
    <source>
        <dbReference type="EMBL" id="PWF99915.1"/>
    </source>
</evidence>
<dbReference type="OrthoDB" id="2249703at2"/>
<accession>A0A2V1N0L8</accession>